<dbReference type="SUPFAM" id="SSF54211">
    <property type="entry name" value="Ribosomal protein S5 domain 2-like"/>
    <property type="match status" value="1"/>
</dbReference>
<dbReference type="GO" id="GO:0016075">
    <property type="term" value="P:rRNA catabolic process"/>
    <property type="evidence" value="ECO:0007669"/>
    <property type="project" value="TreeGrafter"/>
</dbReference>
<comment type="subcellular location">
    <subcellularLocation>
        <location evidence="1">Cytoplasm</location>
    </subcellularLocation>
    <subcellularLocation>
        <location evidence="2">Nucleus</location>
        <location evidence="2">Nucleolus</location>
    </subcellularLocation>
</comment>
<dbReference type="InterPro" id="IPR050590">
    <property type="entry name" value="Exosome_comp_Rrp42_subfam"/>
</dbReference>
<feature type="region of interest" description="Disordered" evidence="7">
    <location>
        <begin position="73"/>
        <end position="123"/>
    </location>
</feature>
<proteinExistence type="inferred from homology"/>
<dbReference type="GO" id="GO:0005730">
    <property type="term" value="C:nucleolus"/>
    <property type="evidence" value="ECO:0007669"/>
    <property type="project" value="UniProtKB-SubCell"/>
</dbReference>
<dbReference type="EMBL" id="NHZQ01000251">
    <property type="protein sequence ID" value="PSK45351.1"/>
    <property type="molecule type" value="Genomic_DNA"/>
</dbReference>
<keyword evidence="4" id="KW-0963">Cytoplasm</keyword>
<dbReference type="GO" id="GO:0034476">
    <property type="term" value="P:U5 snRNA 3'-end processing"/>
    <property type="evidence" value="ECO:0007669"/>
    <property type="project" value="TreeGrafter"/>
</dbReference>
<dbReference type="PANTHER" id="PTHR11097:SF8">
    <property type="entry name" value="EXOSOME COMPLEX COMPONENT RRP42"/>
    <property type="match status" value="1"/>
</dbReference>
<feature type="region of interest" description="Disordered" evidence="7">
    <location>
        <begin position="291"/>
        <end position="313"/>
    </location>
</feature>
<gene>
    <name evidence="8" type="ORF">B9Z65_2491</name>
</gene>
<evidence type="ECO:0000256" key="4">
    <source>
        <dbReference type="ARBA" id="ARBA00022490"/>
    </source>
</evidence>
<keyword evidence="9" id="KW-1185">Reference proteome</keyword>
<dbReference type="AlphaFoldDB" id="A0A2P7ZAX8"/>
<feature type="compositionally biased region" description="Polar residues" evidence="7">
    <location>
        <begin position="74"/>
        <end position="83"/>
    </location>
</feature>
<dbReference type="PANTHER" id="PTHR11097">
    <property type="entry name" value="EXOSOME COMPLEX EXONUCLEASE RIBOSOMAL RNA PROCESSING PROTEIN"/>
    <property type="match status" value="1"/>
</dbReference>
<dbReference type="InterPro" id="IPR027408">
    <property type="entry name" value="PNPase/RNase_PH_dom_sf"/>
</dbReference>
<evidence type="ECO:0000256" key="5">
    <source>
        <dbReference type="ARBA" id="ARBA00022835"/>
    </source>
</evidence>
<comment type="similarity">
    <text evidence="3">Belongs to the RNase PH family.</text>
</comment>
<dbReference type="STRING" id="40998.A0A2P7ZAX8"/>
<dbReference type="GO" id="GO:0000467">
    <property type="term" value="P:exonucleolytic trimming to generate mature 3'-end of 5.8S rRNA from tricistronic rRNA transcript (SSU-rRNA, 5.8S rRNA, LSU-rRNA)"/>
    <property type="evidence" value="ECO:0007669"/>
    <property type="project" value="TreeGrafter"/>
</dbReference>
<name>A0A2P7ZAX8_9PEZI</name>
<reference evidence="8 9" key="1">
    <citation type="submission" date="2017-05" db="EMBL/GenBank/DDBJ databases">
        <title>Draft genome sequence of Elsinoe australis.</title>
        <authorList>
            <person name="Cheng Q."/>
        </authorList>
    </citation>
    <scope>NUCLEOTIDE SEQUENCE [LARGE SCALE GENOMIC DNA]</scope>
    <source>
        <strain evidence="8 9">NL1</strain>
    </source>
</reference>
<dbReference type="Gene3D" id="3.30.230.70">
    <property type="entry name" value="GHMP Kinase, N-terminal domain"/>
    <property type="match status" value="1"/>
</dbReference>
<evidence type="ECO:0000256" key="2">
    <source>
        <dbReference type="ARBA" id="ARBA00004604"/>
    </source>
</evidence>
<evidence type="ECO:0000256" key="3">
    <source>
        <dbReference type="ARBA" id="ARBA00006678"/>
    </source>
</evidence>
<dbReference type="GO" id="GO:0071028">
    <property type="term" value="P:nuclear mRNA surveillance"/>
    <property type="evidence" value="ECO:0007669"/>
    <property type="project" value="TreeGrafter"/>
</dbReference>
<accession>A0A2P7ZAX8</accession>
<protein>
    <recommendedName>
        <fullName evidence="6">Ribosomal RNA-processing protein 42</fullName>
    </recommendedName>
</protein>
<dbReference type="Proteomes" id="UP000243723">
    <property type="component" value="Unassembled WGS sequence"/>
</dbReference>
<sequence length="371" mass="39263">MAPSQVLLSPAELSYLHTSLTSTPPIRPDARSAAQFRPLVAETDILPAANGSARICFADGTEAVVGVKAEVHKSSSATNVSGETEQEGSRGLGTGGGDADVDMDDDEGGATLGDENAGKGSDSWLEATVEIPGLRDDDQMPVSFGSMLSEALLADGKLRDRLYINNRFHWMLYIDILLLSAPLSYPLPLLSLTTHLAMLQTKLPALISEKDEDPLSNDDWDAAVSLYPSKDSSSKPPITLLVMSVGDNILFDPTQEELAVADALLAVSVAETKTNSSEKGDLSVVAMRSIDPPSRVTNPGIPDSMNTATGGTAPASKEEALAKRECIDPQTVWSPPRGGIRRGLIGRMVEAVVEKGGVGWEVLEALDAVER</sequence>
<dbReference type="GO" id="GO:0071035">
    <property type="term" value="P:nuclear polyadenylation-dependent rRNA catabolic process"/>
    <property type="evidence" value="ECO:0007669"/>
    <property type="project" value="TreeGrafter"/>
</dbReference>
<dbReference type="InterPro" id="IPR020568">
    <property type="entry name" value="Ribosomal_Su5_D2-typ_SF"/>
</dbReference>
<evidence type="ECO:0000256" key="7">
    <source>
        <dbReference type="SAM" id="MobiDB-lite"/>
    </source>
</evidence>
<dbReference type="GO" id="GO:0000176">
    <property type="term" value="C:nuclear exosome (RNase complex)"/>
    <property type="evidence" value="ECO:0007669"/>
    <property type="project" value="TreeGrafter"/>
</dbReference>
<evidence type="ECO:0000256" key="6">
    <source>
        <dbReference type="ARBA" id="ARBA00042523"/>
    </source>
</evidence>
<dbReference type="OrthoDB" id="272245at2759"/>
<feature type="compositionally biased region" description="Acidic residues" evidence="7">
    <location>
        <begin position="99"/>
        <end position="108"/>
    </location>
</feature>
<evidence type="ECO:0000313" key="9">
    <source>
        <dbReference type="Proteomes" id="UP000243723"/>
    </source>
</evidence>
<dbReference type="GO" id="GO:0000177">
    <property type="term" value="C:cytoplasmic exosome (RNase complex)"/>
    <property type="evidence" value="ECO:0007669"/>
    <property type="project" value="TreeGrafter"/>
</dbReference>
<comment type="caution">
    <text evidence="8">The sequence shown here is derived from an EMBL/GenBank/DDBJ whole genome shotgun (WGS) entry which is preliminary data.</text>
</comment>
<evidence type="ECO:0000256" key="1">
    <source>
        <dbReference type="ARBA" id="ARBA00004496"/>
    </source>
</evidence>
<dbReference type="GO" id="GO:0071038">
    <property type="term" value="P:TRAMP-dependent tRNA surveillance pathway"/>
    <property type="evidence" value="ECO:0007669"/>
    <property type="project" value="TreeGrafter"/>
</dbReference>
<dbReference type="GO" id="GO:0034473">
    <property type="term" value="P:U1 snRNA 3'-end processing"/>
    <property type="evidence" value="ECO:0007669"/>
    <property type="project" value="TreeGrafter"/>
</dbReference>
<dbReference type="GO" id="GO:0035925">
    <property type="term" value="F:mRNA 3'-UTR AU-rich region binding"/>
    <property type="evidence" value="ECO:0007669"/>
    <property type="project" value="TreeGrafter"/>
</dbReference>
<organism evidence="8 9">
    <name type="scientific">Elsinoe australis</name>
    <dbReference type="NCBI Taxonomy" id="40998"/>
    <lineage>
        <taxon>Eukaryota</taxon>
        <taxon>Fungi</taxon>
        <taxon>Dikarya</taxon>
        <taxon>Ascomycota</taxon>
        <taxon>Pezizomycotina</taxon>
        <taxon>Dothideomycetes</taxon>
        <taxon>Dothideomycetidae</taxon>
        <taxon>Myriangiales</taxon>
        <taxon>Elsinoaceae</taxon>
        <taxon>Elsinoe</taxon>
    </lineage>
</organism>
<keyword evidence="5" id="KW-0271">Exosome</keyword>
<dbReference type="GO" id="GO:0034475">
    <property type="term" value="P:U4 snRNA 3'-end processing"/>
    <property type="evidence" value="ECO:0007669"/>
    <property type="project" value="TreeGrafter"/>
</dbReference>
<evidence type="ECO:0000313" key="8">
    <source>
        <dbReference type="EMBL" id="PSK45351.1"/>
    </source>
</evidence>